<evidence type="ECO:0000313" key="2">
    <source>
        <dbReference type="Proteomes" id="UP000011531"/>
    </source>
</evidence>
<dbReference type="EMBL" id="AOIA01000057">
    <property type="protein sequence ID" value="ELY62524.1"/>
    <property type="molecule type" value="Genomic_DNA"/>
</dbReference>
<sequence length="179" mass="20746">MAVILGSLWRLWVREFFDESGAHALRLVKLVATLWTAVAGDLDFPVWIRSNSPLRIVSRFPARSSTVRPRLLVVVLARRGRRLSTVGLVFTRWCMRSFVPPELGSEALILLAEFFDFFLQISKLFEKLFFGRLRRHEQARRDGLQFGDHPSKMHSFARCIDLLHQLCDSYECLPKSLWG</sequence>
<name>L9XL80_9EURY</name>
<comment type="caution">
    <text evidence="1">The sequence shown here is derived from an EMBL/GenBank/DDBJ whole genome shotgun (WGS) entry which is preliminary data.</text>
</comment>
<gene>
    <name evidence="1" type="ORF">C492_08010</name>
</gene>
<reference evidence="1 2" key="1">
    <citation type="journal article" date="2014" name="PLoS Genet.">
        <title>Phylogenetically driven sequencing of extremely halophilic archaea reveals strategies for static and dynamic osmo-response.</title>
        <authorList>
            <person name="Becker E.A."/>
            <person name="Seitzer P.M."/>
            <person name="Tritt A."/>
            <person name="Larsen D."/>
            <person name="Krusor M."/>
            <person name="Yao A.I."/>
            <person name="Wu D."/>
            <person name="Madern D."/>
            <person name="Eisen J.A."/>
            <person name="Darling A.E."/>
            <person name="Facciotti M.T."/>
        </authorList>
    </citation>
    <scope>NUCLEOTIDE SEQUENCE [LARGE SCALE GENOMIC DNA]</scope>
    <source>
        <strain evidence="1 2">DSM 18795</strain>
    </source>
</reference>
<accession>L9XL80</accession>
<keyword evidence="2" id="KW-1185">Reference proteome</keyword>
<proteinExistence type="predicted"/>
<dbReference type="AlphaFoldDB" id="L9XL80"/>
<evidence type="ECO:0000313" key="1">
    <source>
        <dbReference type="EMBL" id="ELY62524.1"/>
    </source>
</evidence>
<dbReference type="Proteomes" id="UP000011531">
    <property type="component" value="Unassembled WGS sequence"/>
</dbReference>
<organism evidence="1 2">
    <name type="scientific">Natronococcus jeotgali DSM 18795</name>
    <dbReference type="NCBI Taxonomy" id="1227498"/>
    <lineage>
        <taxon>Archaea</taxon>
        <taxon>Methanobacteriati</taxon>
        <taxon>Methanobacteriota</taxon>
        <taxon>Stenosarchaea group</taxon>
        <taxon>Halobacteria</taxon>
        <taxon>Halobacteriales</taxon>
        <taxon>Natrialbaceae</taxon>
        <taxon>Natronococcus</taxon>
    </lineage>
</organism>
<protein>
    <submittedName>
        <fullName evidence="1">Uncharacterized protein</fullName>
    </submittedName>
</protein>